<reference evidence="1" key="1">
    <citation type="journal article" date="2020" name="Phytopathology">
        <title>Genome Sequence Resources of Colletotrichum truncatum, C. plurivorum, C. musicola, and C. sojae: Four Species Pathogenic to Soybean (Glycine max).</title>
        <authorList>
            <person name="Rogerio F."/>
            <person name="Boufleur T.R."/>
            <person name="Ciampi-Guillardi M."/>
            <person name="Sukno S.A."/>
            <person name="Thon M.R."/>
            <person name="Massola Junior N.S."/>
            <person name="Baroncelli R."/>
        </authorList>
    </citation>
    <scope>NUCLEOTIDE SEQUENCE</scope>
    <source>
        <strain evidence="1">LFN0074</strain>
    </source>
</reference>
<dbReference type="Proteomes" id="UP000639643">
    <property type="component" value="Unassembled WGS sequence"/>
</dbReference>
<gene>
    <name evidence="1" type="ORF">CMUS01_04403</name>
</gene>
<accession>A0A8H6KWK5</accession>
<keyword evidence="2" id="KW-1185">Reference proteome</keyword>
<organism evidence="1 2">
    <name type="scientific">Colletotrichum musicola</name>
    <dbReference type="NCBI Taxonomy" id="2175873"/>
    <lineage>
        <taxon>Eukaryota</taxon>
        <taxon>Fungi</taxon>
        <taxon>Dikarya</taxon>
        <taxon>Ascomycota</taxon>
        <taxon>Pezizomycotina</taxon>
        <taxon>Sordariomycetes</taxon>
        <taxon>Hypocreomycetidae</taxon>
        <taxon>Glomerellales</taxon>
        <taxon>Glomerellaceae</taxon>
        <taxon>Colletotrichum</taxon>
        <taxon>Colletotrichum orchidearum species complex</taxon>
    </lineage>
</organism>
<evidence type="ECO:0000313" key="1">
    <source>
        <dbReference type="EMBL" id="KAF6838994.1"/>
    </source>
</evidence>
<comment type="caution">
    <text evidence="1">The sequence shown here is derived from an EMBL/GenBank/DDBJ whole genome shotgun (WGS) entry which is preliminary data.</text>
</comment>
<protein>
    <submittedName>
        <fullName evidence="1">Uncharacterized protein</fullName>
    </submittedName>
</protein>
<dbReference type="EMBL" id="WIGM01000119">
    <property type="protein sequence ID" value="KAF6838994.1"/>
    <property type="molecule type" value="Genomic_DNA"/>
</dbReference>
<proteinExistence type="predicted"/>
<dbReference type="AlphaFoldDB" id="A0A8H6KWK5"/>
<evidence type="ECO:0000313" key="2">
    <source>
        <dbReference type="Proteomes" id="UP000639643"/>
    </source>
</evidence>
<name>A0A8H6KWK5_9PEZI</name>
<sequence>MDASLTRWLAGARDRHGDTVSHDWVCRGAHPGGTRGAMLRNQAQKEKGLTARQRMTRKRGSVSKWANWPVAPIRSRGIGSQDDATGTASSGFLSHRTRVLPLGILWRVQKAGHRTLGITQARTQVPLSKSGKQEKRSVLGKTSSVGVGHQQGRYRLACAEFHRGGRSGKIINGRCDAVPGSWAVWWTINCRIEVVRGTAARANGQTNSERLPTRARADGAWRFF</sequence>